<evidence type="ECO:0000313" key="1">
    <source>
        <dbReference type="EMBL" id="EWS71409.1"/>
    </source>
</evidence>
<organism evidence="1 2">
    <name type="scientific">Tetrahymena thermophila (strain SB210)</name>
    <dbReference type="NCBI Taxonomy" id="312017"/>
    <lineage>
        <taxon>Eukaryota</taxon>
        <taxon>Sar</taxon>
        <taxon>Alveolata</taxon>
        <taxon>Ciliophora</taxon>
        <taxon>Intramacronucleata</taxon>
        <taxon>Oligohymenophorea</taxon>
        <taxon>Hymenostomatida</taxon>
        <taxon>Tetrahymenina</taxon>
        <taxon>Tetrahymenidae</taxon>
        <taxon>Tetrahymena</taxon>
    </lineage>
</organism>
<dbReference type="GeneID" id="24441803"/>
<accession>W7XF59</accession>
<protein>
    <submittedName>
        <fullName evidence="1">Uncharacterized protein</fullName>
    </submittedName>
</protein>
<name>W7XF59_TETTS</name>
<keyword evidence="2" id="KW-1185">Reference proteome</keyword>
<sequence>MQLIISIYLTQSFKFQDVQQMFNSKYKTQRKNHEKYQTIKQALVNLDQNGIQYTTIDSWLKDTNIDIIHIVSHSQLSQIKYVGMINDSNNKIIRMKFLVIVSSSFVSFYNFYFTIQKNYYSCNEALFRKMQNPQNIPKDIPSIMMTKGISNRYKREQKKIGILRIQSRLIHKYFWNLQIPKKNSTAQMTEKLSFQEVNPLCEIPKLELESTFQVALKPIELKEDISDTF</sequence>
<proteinExistence type="predicted"/>
<reference evidence="2" key="1">
    <citation type="journal article" date="2006" name="PLoS Biol.">
        <title>Macronuclear genome sequence of the ciliate Tetrahymena thermophila, a model eukaryote.</title>
        <authorList>
            <person name="Eisen J.A."/>
            <person name="Coyne R.S."/>
            <person name="Wu M."/>
            <person name="Wu D."/>
            <person name="Thiagarajan M."/>
            <person name="Wortman J.R."/>
            <person name="Badger J.H."/>
            <person name="Ren Q."/>
            <person name="Amedeo P."/>
            <person name="Jones K.M."/>
            <person name="Tallon L.J."/>
            <person name="Delcher A.L."/>
            <person name="Salzberg S.L."/>
            <person name="Silva J.C."/>
            <person name="Haas B.J."/>
            <person name="Majoros W.H."/>
            <person name="Farzad M."/>
            <person name="Carlton J.M."/>
            <person name="Smith R.K. Jr."/>
            <person name="Garg J."/>
            <person name="Pearlman R.E."/>
            <person name="Karrer K.M."/>
            <person name="Sun L."/>
            <person name="Manning G."/>
            <person name="Elde N.C."/>
            <person name="Turkewitz A.P."/>
            <person name="Asai D.J."/>
            <person name="Wilkes D.E."/>
            <person name="Wang Y."/>
            <person name="Cai H."/>
            <person name="Collins K."/>
            <person name="Stewart B.A."/>
            <person name="Lee S.R."/>
            <person name="Wilamowska K."/>
            <person name="Weinberg Z."/>
            <person name="Ruzzo W.L."/>
            <person name="Wloga D."/>
            <person name="Gaertig J."/>
            <person name="Frankel J."/>
            <person name="Tsao C.-C."/>
            <person name="Gorovsky M.A."/>
            <person name="Keeling P.J."/>
            <person name="Waller R.F."/>
            <person name="Patron N.J."/>
            <person name="Cherry J.M."/>
            <person name="Stover N.A."/>
            <person name="Krieger C.J."/>
            <person name="del Toro C."/>
            <person name="Ryder H.F."/>
            <person name="Williamson S.C."/>
            <person name="Barbeau R.A."/>
            <person name="Hamilton E.P."/>
            <person name="Orias E."/>
        </authorList>
    </citation>
    <scope>NUCLEOTIDE SEQUENCE [LARGE SCALE GENOMIC DNA]</scope>
    <source>
        <strain evidence="2">SB210</strain>
    </source>
</reference>
<gene>
    <name evidence="1" type="ORF">TTHERM_001144955</name>
</gene>
<dbReference type="Proteomes" id="UP000009168">
    <property type="component" value="Unassembled WGS sequence"/>
</dbReference>
<evidence type="ECO:0000313" key="2">
    <source>
        <dbReference type="Proteomes" id="UP000009168"/>
    </source>
</evidence>
<dbReference type="EMBL" id="GG662317">
    <property type="protein sequence ID" value="EWS71409.1"/>
    <property type="molecule type" value="Genomic_DNA"/>
</dbReference>
<dbReference type="RefSeq" id="XP_012656061.1">
    <property type="nucleotide sequence ID" value="XM_012800607.1"/>
</dbReference>
<dbReference type="InParanoid" id="W7XF59"/>
<dbReference type="AlphaFoldDB" id="W7XF59"/>
<dbReference type="KEGG" id="tet:TTHERM_001144955"/>